<evidence type="ECO:0000256" key="5">
    <source>
        <dbReference type="SAM" id="Phobius"/>
    </source>
</evidence>
<dbReference type="PROSITE" id="PS50850">
    <property type="entry name" value="MFS"/>
    <property type="match status" value="1"/>
</dbReference>
<feature type="transmembrane region" description="Helical" evidence="5">
    <location>
        <begin position="362"/>
        <end position="387"/>
    </location>
</feature>
<dbReference type="PANTHER" id="PTHR11360">
    <property type="entry name" value="MONOCARBOXYLATE TRANSPORTER"/>
    <property type="match status" value="1"/>
</dbReference>
<dbReference type="KEGG" id="msg:MSMEI_0161"/>
<feature type="transmembrane region" description="Helical" evidence="5">
    <location>
        <begin position="139"/>
        <end position="163"/>
    </location>
</feature>
<dbReference type="CDD" id="cd17353">
    <property type="entry name" value="MFS_OFA_like"/>
    <property type="match status" value="1"/>
</dbReference>
<protein>
    <submittedName>
        <fullName evidence="7">Transmembrane transport protein</fullName>
    </submittedName>
</protein>
<evidence type="ECO:0000256" key="2">
    <source>
        <dbReference type="ARBA" id="ARBA00022692"/>
    </source>
</evidence>
<dbReference type="Gene3D" id="1.20.1250.20">
    <property type="entry name" value="MFS general substrate transporter like domains"/>
    <property type="match status" value="2"/>
</dbReference>
<gene>
    <name evidence="7" type="ordered locus">MSMEI_0161</name>
</gene>
<feature type="transmembrane region" description="Helical" evidence="5">
    <location>
        <begin position="46"/>
        <end position="64"/>
    </location>
</feature>
<dbReference type="InterPro" id="IPR050327">
    <property type="entry name" value="Proton-linked_MCT"/>
</dbReference>
<feature type="transmembrane region" description="Helical" evidence="5">
    <location>
        <begin position="175"/>
        <end position="197"/>
    </location>
</feature>
<evidence type="ECO:0000256" key="1">
    <source>
        <dbReference type="ARBA" id="ARBA00004651"/>
    </source>
</evidence>
<dbReference type="PANTHER" id="PTHR11360:SF304">
    <property type="entry name" value="MFS DOMAIN-CONTAINING PROTEIN"/>
    <property type="match status" value="1"/>
</dbReference>
<accession>I7FVP6</accession>
<feature type="transmembrane region" description="Helical" evidence="5">
    <location>
        <begin position="84"/>
        <end position="104"/>
    </location>
</feature>
<evidence type="ECO:0000259" key="6">
    <source>
        <dbReference type="PROSITE" id="PS50850"/>
    </source>
</evidence>
<dbReference type="Proteomes" id="UP000006158">
    <property type="component" value="Chromosome"/>
</dbReference>
<feature type="transmembrane region" description="Helical" evidence="5">
    <location>
        <begin position="203"/>
        <end position="224"/>
    </location>
</feature>
<dbReference type="GO" id="GO:0005886">
    <property type="term" value="C:plasma membrane"/>
    <property type="evidence" value="ECO:0007669"/>
    <property type="project" value="UniProtKB-SubCell"/>
</dbReference>
<dbReference type="InterPro" id="IPR011701">
    <property type="entry name" value="MFS"/>
</dbReference>
<reference evidence="7 8" key="2">
    <citation type="journal article" date="2009" name="Genome Res.">
        <title>Ortho-proteogenomics: multiple proteomes investigation through orthology and a new MS-based protocol.</title>
        <authorList>
            <person name="Gallien S."/>
            <person name="Perrodou E."/>
            <person name="Carapito C."/>
            <person name="Deshayes C."/>
            <person name="Reyrat J.M."/>
            <person name="Van Dorsselaer A."/>
            <person name="Poch O."/>
            <person name="Schaeffer C."/>
            <person name="Lecompte O."/>
        </authorList>
    </citation>
    <scope>NUCLEOTIDE SEQUENCE [LARGE SCALE GENOMIC DNA]</scope>
    <source>
        <strain evidence="8">ATCC 700084 / mc(2)155</strain>
    </source>
</reference>
<keyword evidence="4 5" id="KW-0472">Membrane</keyword>
<dbReference type="InterPro" id="IPR020846">
    <property type="entry name" value="MFS_dom"/>
</dbReference>
<dbReference type="PROSITE" id="PS00216">
    <property type="entry name" value="SUGAR_TRANSPORT_1"/>
    <property type="match status" value="1"/>
</dbReference>
<evidence type="ECO:0000313" key="8">
    <source>
        <dbReference type="Proteomes" id="UP000006158"/>
    </source>
</evidence>
<keyword evidence="3 5" id="KW-1133">Transmembrane helix</keyword>
<feature type="transmembrane region" description="Helical" evidence="5">
    <location>
        <begin position="271"/>
        <end position="292"/>
    </location>
</feature>
<evidence type="ECO:0000256" key="4">
    <source>
        <dbReference type="ARBA" id="ARBA00023136"/>
    </source>
</evidence>
<feature type="transmembrane region" description="Helical" evidence="5">
    <location>
        <begin position="298"/>
        <end position="317"/>
    </location>
</feature>
<evidence type="ECO:0000256" key="3">
    <source>
        <dbReference type="ARBA" id="ARBA00022989"/>
    </source>
</evidence>
<organism evidence="7 8">
    <name type="scientific">Mycolicibacterium smegmatis (strain ATCC 700084 / mc(2)155)</name>
    <name type="common">Mycobacterium smegmatis</name>
    <dbReference type="NCBI Taxonomy" id="246196"/>
    <lineage>
        <taxon>Bacteria</taxon>
        <taxon>Bacillati</taxon>
        <taxon>Actinomycetota</taxon>
        <taxon>Actinomycetes</taxon>
        <taxon>Mycobacteriales</taxon>
        <taxon>Mycobacteriaceae</taxon>
        <taxon>Mycolicibacterium</taxon>
    </lineage>
</organism>
<dbReference type="InterPro" id="IPR005829">
    <property type="entry name" value="Sugar_transporter_CS"/>
</dbReference>
<dbReference type="Pfam" id="PF07690">
    <property type="entry name" value="MFS_1"/>
    <property type="match status" value="1"/>
</dbReference>
<feature type="transmembrane region" description="Helical" evidence="5">
    <location>
        <begin position="426"/>
        <end position="446"/>
    </location>
</feature>
<feature type="transmembrane region" description="Helical" evidence="5">
    <location>
        <begin position="399"/>
        <end position="420"/>
    </location>
</feature>
<reference evidence="7 8" key="1">
    <citation type="journal article" date="2007" name="Genome Biol.">
        <title>Interrupted coding sequences in Mycobacterium smegmatis: authentic mutations or sequencing errors?</title>
        <authorList>
            <person name="Deshayes C."/>
            <person name="Perrodou E."/>
            <person name="Gallien S."/>
            <person name="Euphrasie D."/>
            <person name="Schaeffer C."/>
            <person name="Van-Dorsselaer A."/>
            <person name="Poch O."/>
            <person name="Lecompte O."/>
            <person name="Reyrat J.M."/>
        </authorList>
    </citation>
    <scope>NUCLEOTIDE SEQUENCE [LARGE SCALE GENOMIC DNA]</scope>
    <source>
        <strain evidence="8">ATCC 700084 / mc(2)155</strain>
    </source>
</reference>
<dbReference type="AlphaFoldDB" id="I7FVP6"/>
<evidence type="ECO:0000313" key="7">
    <source>
        <dbReference type="EMBL" id="AFP36642.1"/>
    </source>
</evidence>
<comment type="subcellular location">
    <subcellularLocation>
        <location evidence="1">Cell membrane</location>
        <topology evidence="1">Multi-pass membrane protein</topology>
    </subcellularLocation>
</comment>
<dbReference type="InterPro" id="IPR036259">
    <property type="entry name" value="MFS_trans_sf"/>
</dbReference>
<dbReference type="PATRIC" id="fig|246196.56.peg.164"/>
<sequence length="458" mass="47548">MCIRYAIRSRIMAANDTAAPVVVRDLRGRTYRVGEDPQDLIGCSRAWMLAFSWIAMAGIGVLQYGYGVALTALHVTEGRSLTAALWVLALWVVFQAGAAAPTAVLSHRFALSPSRAVPIGAALCAAGPLTVAHTDNIALAILGYSVLSGTGAGIVYATCTATVAKWYPENRAARIGLVTGAVGCGAVPFIAAFALTLTSTTRTALFTAVAVIVLVVVAQVGSLLKDPPAGWWPAHVDPRQWAFDKTLNRSLRHNVTAIRQFSPAEAARTPAFVVMYLIMVIAAAAALLAIVYVPIMAISQGFSLAVAALAVGLLAVVNGTGRSIAGWASDRLGRRQVLSAALLIQGCAQLGLVYSASSAVPVAFVVFAGLSGLSGGAFYPLIASLVADYFGEPNAVRNFSLVYSAKLFGGLIGVGVPALLISSHLMNPFVVAGLLSLGAAAMTRLLHLPGFPIVALPR</sequence>
<dbReference type="SUPFAM" id="SSF103473">
    <property type="entry name" value="MFS general substrate transporter"/>
    <property type="match status" value="1"/>
</dbReference>
<keyword evidence="2 5" id="KW-0812">Transmembrane</keyword>
<dbReference type="GO" id="GO:0022857">
    <property type="term" value="F:transmembrane transporter activity"/>
    <property type="evidence" value="ECO:0007669"/>
    <property type="project" value="InterPro"/>
</dbReference>
<proteinExistence type="predicted"/>
<dbReference type="EMBL" id="CP001663">
    <property type="protein sequence ID" value="AFP36642.1"/>
    <property type="molecule type" value="Genomic_DNA"/>
</dbReference>
<feature type="domain" description="Major facilitator superfamily (MFS) profile" evidence="6">
    <location>
        <begin position="271"/>
        <end position="458"/>
    </location>
</feature>
<name>I7FVP6_MYCS2</name>